<accession>A0A0F8XL37</accession>
<protein>
    <submittedName>
        <fullName evidence="1">Uncharacterized protein</fullName>
    </submittedName>
</protein>
<feature type="non-terminal residue" evidence="1">
    <location>
        <position position="20"/>
    </location>
</feature>
<proteinExistence type="predicted"/>
<gene>
    <name evidence="1" type="ORF">LCGC14_2931910</name>
</gene>
<evidence type="ECO:0000313" key="1">
    <source>
        <dbReference type="EMBL" id="KKK69653.1"/>
    </source>
</evidence>
<comment type="caution">
    <text evidence="1">The sequence shown here is derived from an EMBL/GenBank/DDBJ whole genome shotgun (WGS) entry which is preliminary data.</text>
</comment>
<name>A0A0F8XL37_9ZZZZ</name>
<sequence length="20" mass="2184">MTVIPKSNGVEFHHGGNIFV</sequence>
<reference evidence="1" key="1">
    <citation type="journal article" date="2015" name="Nature">
        <title>Complex archaea that bridge the gap between prokaryotes and eukaryotes.</title>
        <authorList>
            <person name="Spang A."/>
            <person name="Saw J.H."/>
            <person name="Jorgensen S.L."/>
            <person name="Zaremba-Niedzwiedzka K."/>
            <person name="Martijn J."/>
            <person name="Lind A.E."/>
            <person name="van Eijk R."/>
            <person name="Schleper C."/>
            <person name="Guy L."/>
            <person name="Ettema T.J."/>
        </authorList>
    </citation>
    <scope>NUCLEOTIDE SEQUENCE</scope>
</reference>
<organism evidence="1">
    <name type="scientific">marine sediment metagenome</name>
    <dbReference type="NCBI Taxonomy" id="412755"/>
    <lineage>
        <taxon>unclassified sequences</taxon>
        <taxon>metagenomes</taxon>
        <taxon>ecological metagenomes</taxon>
    </lineage>
</organism>
<dbReference type="AlphaFoldDB" id="A0A0F8XL37"/>
<dbReference type="EMBL" id="LAZR01058548">
    <property type="protein sequence ID" value="KKK69653.1"/>
    <property type="molecule type" value="Genomic_DNA"/>
</dbReference>